<sequence>MQYGNTDEMWHYSVELENPNENPELAWIYQKESLNLNKKLILQHKNQKVDIYGSGGIKQRVDETDKTFEGANTSFSLAVSQTENSGGNLFLDFLRHLKSYAIYAPSTPMLCDVVTDTRTSSTRFPLGLSGNRLAEAMQPLIDVENETYGHLDLDEVLDLLDWIDSIAVVPPTAEILSPHVSRLQKVLRFTDFLMRKDNNRFTAYDTSEGSLYVFFLLTLAMHPDAPRIFAIENFDQALNPRLARALANSFCQAIFGNPRQPIAFLTTHNPLVLDGIDILDDRVRLFAIDRDSTGYTTINRVTVTEELLEKGKQGMTLSDLWVMGLLGGVSRL</sequence>
<evidence type="ECO:0000313" key="3">
    <source>
        <dbReference type="Proteomes" id="UP000076962"/>
    </source>
</evidence>
<evidence type="ECO:0000313" key="2">
    <source>
        <dbReference type="EMBL" id="OAD19455.1"/>
    </source>
</evidence>
<comment type="caution">
    <text evidence="2">The sequence shown here is derived from an EMBL/GenBank/DDBJ whole genome shotgun (WGS) entry which is preliminary data.</text>
</comment>
<dbReference type="Proteomes" id="UP000076962">
    <property type="component" value="Unassembled WGS sequence"/>
</dbReference>
<dbReference type="InterPro" id="IPR003959">
    <property type="entry name" value="ATPase_AAA_core"/>
</dbReference>
<proteinExistence type="predicted"/>
<evidence type="ECO:0000259" key="1">
    <source>
        <dbReference type="Pfam" id="PF13304"/>
    </source>
</evidence>
<dbReference type="AlphaFoldDB" id="A0A176RUQ9"/>
<organism evidence="2 3">
    <name type="scientific">Candidatus Thiomargarita nelsonii</name>
    <dbReference type="NCBI Taxonomy" id="1003181"/>
    <lineage>
        <taxon>Bacteria</taxon>
        <taxon>Pseudomonadati</taxon>
        <taxon>Pseudomonadota</taxon>
        <taxon>Gammaproteobacteria</taxon>
        <taxon>Thiotrichales</taxon>
        <taxon>Thiotrichaceae</taxon>
        <taxon>Thiomargarita</taxon>
    </lineage>
</organism>
<dbReference type="EMBL" id="LUTY01002796">
    <property type="protein sequence ID" value="OAD19455.1"/>
    <property type="molecule type" value="Genomic_DNA"/>
</dbReference>
<gene>
    <name evidence="2" type="ORF">THIOM_004910</name>
</gene>
<keyword evidence="3" id="KW-1185">Reference proteome</keyword>
<dbReference type="GO" id="GO:0005524">
    <property type="term" value="F:ATP binding"/>
    <property type="evidence" value="ECO:0007669"/>
    <property type="project" value="InterPro"/>
</dbReference>
<name>A0A176RUQ9_9GAMM</name>
<dbReference type="GO" id="GO:0016887">
    <property type="term" value="F:ATP hydrolysis activity"/>
    <property type="evidence" value="ECO:0007669"/>
    <property type="project" value="InterPro"/>
</dbReference>
<accession>A0A176RUQ9</accession>
<reference evidence="2 3" key="1">
    <citation type="submission" date="2016-05" db="EMBL/GenBank/DDBJ databases">
        <title>Single-cell genome of chain-forming Candidatus Thiomargarita nelsonii and comparison to other large sulfur-oxidizing bacteria.</title>
        <authorList>
            <person name="Winkel M."/>
            <person name="Salman V."/>
            <person name="Woyke T."/>
            <person name="Schulz-Vogt H."/>
            <person name="Richter M."/>
            <person name="Flood B."/>
            <person name="Bailey J."/>
            <person name="Amann R."/>
            <person name="Mussmann M."/>
        </authorList>
    </citation>
    <scope>NUCLEOTIDE SEQUENCE [LARGE SCALE GENOMIC DNA]</scope>
    <source>
        <strain evidence="2 3">THI036</strain>
    </source>
</reference>
<dbReference type="Pfam" id="PF13304">
    <property type="entry name" value="AAA_21"/>
    <property type="match status" value="1"/>
</dbReference>
<feature type="domain" description="ATPase AAA-type core" evidence="1">
    <location>
        <begin position="173"/>
        <end position="274"/>
    </location>
</feature>
<protein>
    <submittedName>
        <fullName evidence="2">SMC domain-containing protein</fullName>
    </submittedName>
</protein>